<name>A0AA39T2F7_ACESA</name>
<accession>A0AA39T2F7</accession>
<organism evidence="1 2">
    <name type="scientific">Acer saccharum</name>
    <name type="common">Sugar maple</name>
    <dbReference type="NCBI Taxonomy" id="4024"/>
    <lineage>
        <taxon>Eukaryota</taxon>
        <taxon>Viridiplantae</taxon>
        <taxon>Streptophyta</taxon>
        <taxon>Embryophyta</taxon>
        <taxon>Tracheophyta</taxon>
        <taxon>Spermatophyta</taxon>
        <taxon>Magnoliopsida</taxon>
        <taxon>eudicotyledons</taxon>
        <taxon>Gunneridae</taxon>
        <taxon>Pentapetalae</taxon>
        <taxon>rosids</taxon>
        <taxon>malvids</taxon>
        <taxon>Sapindales</taxon>
        <taxon>Sapindaceae</taxon>
        <taxon>Hippocastanoideae</taxon>
        <taxon>Acereae</taxon>
        <taxon>Acer</taxon>
    </lineage>
</organism>
<dbReference type="EMBL" id="JAUESC010000002">
    <property type="protein sequence ID" value="KAK0604342.1"/>
    <property type="molecule type" value="Genomic_DNA"/>
</dbReference>
<sequence length="137" mass="16209">MSEGFIDNMEFEEFEEFEEVLCAFINEQNTTNIAKKFVKGYAKLLDTIVDRPFRLSYLKKRFNSASFEESKEFEEVLCAFINEQNTTYIAKKFMKGYAKLLDTIVDRPFKLSYLKKRFDSVSVGNVMEFYYDLIEVV</sequence>
<evidence type="ECO:0000313" key="1">
    <source>
        <dbReference type="EMBL" id="KAK0604342.1"/>
    </source>
</evidence>
<proteinExistence type="predicted"/>
<gene>
    <name evidence="1" type="ORF">LWI29_014701</name>
</gene>
<keyword evidence="2" id="KW-1185">Reference proteome</keyword>
<evidence type="ECO:0000313" key="2">
    <source>
        <dbReference type="Proteomes" id="UP001168877"/>
    </source>
</evidence>
<protein>
    <submittedName>
        <fullName evidence="1">Uncharacterized protein</fullName>
    </submittedName>
</protein>
<reference evidence="1" key="2">
    <citation type="submission" date="2023-06" db="EMBL/GenBank/DDBJ databases">
        <authorList>
            <person name="Swenson N.G."/>
            <person name="Wegrzyn J.L."/>
            <person name="Mcevoy S.L."/>
        </authorList>
    </citation>
    <scope>NUCLEOTIDE SEQUENCE</scope>
    <source>
        <strain evidence="1">NS2018</strain>
        <tissue evidence="1">Leaf</tissue>
    </source>
</reference>
<dbReference type="AlphaFoldDB" id="A0AA39T2F7"/>
<reference evidence="1" key="1">
    <citation type="journal article" date="2022" name="Plant J.">
        <title>Strategies of tolerance reflected in two North American maple genomes.</title>
        <authorList>
            <person name="McEvoy S.L."/>
            <person name="Sezen U.U."/>
            <person name="Trouern-Trend A."/>
            <person name="McMahon S.M."/>
            <person name="Schaberg P.G."/>
            <person name="Yang J."/>
            <person name="Wegrzyn J.L."/>
            <person name="Swenson N.G."/>
        </authorList>
    </citation>
    <scope>NUCLEOTIDE SEQUENCE</scope>
    <source>
        <strain evidence="1">NS2018</strain>
    </source>
</reference>
<dbReference type="Proteomes" id="UP001168877">
    <property type="component" value="Unassembled WGS sequence"/>
</dbReference>
<comment type="caution">
    <text evidence="1">The sequence shown here is derived from an EMBL/GenBank/DDBJ whole genome shotgun (WGS) entry which is preliminary data.</text>
</comment>